<proteinExistence type="predicted"/>
<name>A0A0D5C2P5_9ARCH</name>
<organism evidence="1 2">
    <name type="scientific">Nitrosopumilus adriaticus</name>
    <dbReference type="NCBI Taxonomy" id="1580092"/>
    <lineage>
        <taxon>Archaea</taxon>
        <taxon>Nitrososphaerota</taxon>
        <taxon>Nitrososphaeria</taxon>
        <taxon>Nitrosopumilales</taxon>
        <taxon>Nitrosopumilaceae</taxon>
        <taxon>Nitrosopumilus</taxon>
    </lineage>
</organism>
<dbReference type="STRING" id="1580092.NADRNF5_1300"/>
<dbReference type="KEGG" id="nin:NADRNF5_1300"/>
<accession>A0A0D5C2P5</accession>
<dbReference type="RefSeq" id="WP_048116242.1">
    <property type="nucleotide sequence ID" value="NZ_CP011070.1"/>
</dbReference>
<dbReference type="Proteomes" id="UP000032408">
    <property type="component" value="Chromosome"/>
</dbReference>
<evidence type="ECO:0000313" key="1">
    <source>
        <dbReference type="EMBL" id="AJW70986.1"/>
    </source>
</evidence>
<dbReference type="OrthoDB" id="10277at2157"/>
<protein>
    <submittedName>
        <fullName evidence="1">Uncharacterized protein</fullName>
    </submittedName>
</protein>
<dbReference type="HOGENOM" id="CLU_1954734_0_0_2"/>
<reference evidence="1 2" key="2">
    <citation type="journal article" date="2016" name="ISME J.">
        <title>Physiological and genomic characterization of two novel marine thaumarchaeal strains indicates niche differentiation.</title>
        <authorList>
            <person name="Bayer B."/>
            <person name="Vojvoda J."/>
            <person name="Offre P."/>
            <person name="Alves R.J."/>
            <person name="Elisabeth N.H."/>
            <person name="Garcia J.A."/>
            <person name="Volland J.M."/>
            <person name="Srivastava A."/>
            <person name="Schleper C."/>
            <person name="Herndl G.J."/>
        </authorList>
    </citation>
    <scope>NUCLEOTIDE SEQUENCE [LARGE SCALE GENOMIC DNA]</scope>
    <source>
        <strain evidence="1 2">NF5</strain>
    </source>
</reference>
<dbReference type="AlphaFoldDB" id="A0A0D5C2P5"/>
<gene>
    <name evidence="1" type="ORF">NADRNF5_1300</name>
</gene>
<evidence type="ECO:0000313" key="2">
    <source>
        <dbReference type="Proteomes" id="UP000032408"/>
    </source>
</evidence>
<sequence>MESDKTNPLYPIEINDYPKLFDYVLTADGLKFFHTLKRNYVMGKDLTLDEYNKLRLLYVYYATANRDPDEVFSWQDVCVTLDAKGIVEKDMYQSKEDLKNKLLIVVNPRYQSGLYRKYTEYVKENFNPK</sequence>
<dbReference type="EMBL" id="CP011070">
    <property type="protein sequence ID" value="AJW70986.1"/>
    <property type="molecule type" value="Genomic_DNA"/>
</dbReference>
<keyword evidence="2" id="KW-1185">Reference proteome</keyword>
<dbReference type="GeneID" id="24820495"/>
<reference evidence="2" key="1">
    <citation type="submission" date="2015-03" db="EMBL/GenBank/DDBJ databases">
        <title>Characterization of two novel Thaumarchaeota isolated from the Northern Adriatic Sea.</title>
        <authorList>
            <person name="Bayer B."/>
            <person name="Vojvoda J."/>
            <person name="Offre P."/>
            <person name="Srivastava A."/>
            <person name="Elisabeth N."/>
            <person name="Garcia J.A.L."/>
            <person name="Schleper C."/>
            <person name="Herndl G.J."/>
        </authorList>
    </citation>
    <scope>NUCLEOTIDE SEQUENCE [LARGE SCALE GENOMIC DNA]</scope>
    <source>
        <strain evidence="2">NF5</strain>
    </source>
</reference>